<dbReference type="Gene3D" id="3.30.420.10">
    <property type="entry name" value="Ribonuclease H-like superfamily/Ribonuclease H"/>
    <property type="match status" value="1"/>
</dbReference>
<dbReference type="EMBL" id="HBGF01019227">
    <property type="protein sequence ID" value="CAD9112103.1"/>
    <property type="molecule type" value="Transcribed_RNA"/>
</dbReference>
<dbReference type="EMBL" id="HBGF01019228">
    <property type="protein sequence ID" value="CAD9112105.1"/>
    <property type="molecule type" value="Transcribed_RNA"/>
</dbReference>
<dbReference type="AlphaFoldDB" id="A0A6U4RLZ2"/>
<protein>
    <recommendedName>
        <fullName evidence="1">Transposase Tc1-like domain-containing protein</fullName>
    </recommendedName>
</protein>
<evidence type="ECO:0000259" key="1">
    <source>
        <dbReference type="Pfam" id="PF01498"/>
    </source>
</evidence>
<dbReference type="PANTHER" id="PTHR47326">
    <property type="entry name" value="TRANSPOSABLE ELEMENT TC3 TRANSPOSASE-LIKE PROTEIN"/>
    <property type="match status" value="1"/>
</dbReference>
<accession>A0A6U4RLZ2</accession>
<dbReference type="GO" id="GO:0003677">
    <property type="term" value="F:DNA binding"/>
    <property type="evidence" value="ECO:0007669"/>
    <property type="project" value="InterPro"/>
</dbReference>
<dbReference type="Pfam" id="PF01498">
    <property type="entry name" value="HTH_Tnp_Tc3_2"/>
    <property type="match status" value="1"/>
</dbReference>
<dbReference type="PANTHER" id="PTHR47326:SF1">
    <property type="entry name" value="HTH PSQ-TYPE DOMAIN-CONTAINING PROTEIN"/>
    <property type="match status" value="1"/>
</dbReference>
<dbReference type="GO" id="GO:0015074">
    <property type="term" value="P:DNA integration"/>
    <property type="evidence" value="ECO:0007669"/>
    <property type="project" value="InterPro"/>
</dbReference>
<dbReference type="GO" id="GO:0006313">
    <property type="term" value="P:DNA transposition"/>
    <property type="evidence" value="ECO:0007669"/>
    <property type="project" value="InterPro"/>
</dbReference>
<dbReference type="InterPro" id="IPR036397">
    <property type="entry name" value="RNaseH_sf"/>
</dbReference>
<sequence length="368" mass="42156">MAWRGLDTPVPLRECARRLNVPHSTIQYWSTKESPPSATVREAPPPTRCSDDYRRLAVKLVQTTVKIVGTRLTPKLRKARTRTTVRAPHGSVRAVAREINRRAGKVVISKSTVHRYLVAADLKAYVVQRRPRLSQKNRDERLAFCVKLLSPRKGLSINIDIVVFTDEKWFDSNDGRVFEWVPRRRPRGGCRKSRLTREVEQGPPRLMVWGAIGKGFRRLVRVPASADGKQKAVKVDHQVYLDLCAKPFREIRRAGMILQQDNCSSHKHENVTKFFKRIGIETLDEWPGCSPDLSPIENVWAMVAGEVTKEGPYGPDELWEYVLEKFMSIPEETICRLIDGFERRLRLCKAERGGTVTKAVRDAARWQL</sequence>
<reference evidence="3" key="1">
    <citation type="submission" date="2021-01" db="EMBL/GenBank/DDBJ databases">
        <authorList>
            <person name="Corre E."/>
            <person name="Pelletier E."/>
            <person name="Niang G."/>
            <person name="Scheremetjew M."/>
            <person name="Finn R."/>
            <person name="Kale V."/>
            <person name="Holt S."/>
            <person name="Cochrane G."/>
            <person name="Meng A."/>
            <person name="Brown T."/>
            <person name="Cohen L."/>
        </authorList>
    </citation>
    <scope>NUCLEOTIDE SEQUENCE</scope>
    <source>
        <strain evidence="3">CCAP 1951/1</strain>
    </source>
</reference>
<dbReference type="InterPro" id="IPR002492">
    <property type="entry name" value="Transposase_Tc1-like"/>
</dbReference>
<proteinExistence type="predicted"/>
<evidence type="ECO:0000313" key="3">
    <source>
        <dbReference type="EMBL" id="CAD9112105.1"/>
    </source>
</evidence>
<organism evidence="3">
    <name type="scientific">Neobodo designis</name>
    <name type="common">Flagellated protozoan</name>
    <name type="synonym">Bodo designis</name>
    <dbReference type="NCBI Taxonomy" id="312471"/>
    <lineage>
        <taxon>Eukaryota</taxon>
        <taxon>Discoba</taxon>
        <taxon>Euglenozoa</taxon>
        <taxon>Kinetoplastea</taxon>
        <taxon>Metakinetoplastina</taxon>
        <taxon>Neobodonida</taxon>
        <taxon>Neobodo</taxon>
    </lineage>
</organism>
<feature type="domain" description="Transposase Tc1-like" evidence="1">
    <location>
        <begin position="84"/>
        <end position="146"/>
    </location>
</feature>
<name>A0A6U4RLZ2_NEODS</name>
<gene>
    <name evidence="2" type="ORF">NDES1114_LOCUS12722</name>
    <name evidence="3" type="ORF">NDES1114_LOCUS12723</name>
</gene>
<evidence type="ECO:0000313" key="2">
    <source>
        <dbReference type="EMBL" id="CAD9112103.1"/>
    </source>
</evidence>